<dbReference type="SUPFAM" id="SSF57850">
    <property type="entry name" value="RING/U-box"/>
    <property type="match status" value="1"/>
</dbReference>
<feature type="domain" description="RING-type" evidence="3">
    <location>
        <begin position="67"/>
        <end position="108"/>
    </location>
</feature>
<evidence type="ECO:0000313" key="4">
    <source>
        <dbReference type="EMBL" id="KAK2080326.1"/>
    </source>
</evidence>
<sequence>MEFANPGADTMRDMILNALMETGLALPDGILMSEGALSAPSPRLKVRSLASASPDVGEASAAPGEVCTVCHDAFKPGDEVIELPCNHCFHEDCLLPWLQSHNTCPVCRLELPAEEASQASRGDQGQGASQSAAGGQRAGRPAQVYYAASGPGFSGGNEEGGVERSFGSTLAQLVSSVASQWLQAQNLEAGREAGVGLPLGALPGVGAIRARDLTRALPERERDAGEEIAGQWGWIGGA</sequence>
<dbReference type="PROSITE" id="PS50089">
    <property type="entry name" value="ZF_RING_2"/>
    <property type="match status" value="1"/>
</dbReference>
<proteinExistence type="predicted"/>
<dbReference type="InterPro" id="IPR013083">
    <property type="entry name" value="Znf_RING/FYVE/PHD"/>
</dbReference>
<evidence type="ECO:0000256" key="1">
    <source>
        <dbReference type="PROSITE-ProRule" id="PRU00175"/>
    </source>
</evidence>
<dbReference type="InterPro" id="IPR001841">
    <property type="entry name" value="Znf_RING"/>
</dbReference>
<keyword evidence="1" id="KW-0863">Zinc-finger</keyword>
<dbReference type="SMART" id="SM00184">
    <property type="entry name" value="RING"/>
    <property type="match status" value="1"/>
</dbReference>
<dbReference type="Pfam" id="PF13639">
    <property type="entry name" value="zf-RING_2"/>
    <property type="match status" value="1"/>
</dbReference>
<evidence type="ECO:0000259" key="3">
    <source>
        <dbReference type="PROSITE" id="PS50089"/>
    </source>
</evidence>
<reference evidence="4" key="1">
    <citation type="submission" date="2021-01" db="EMBL/GenBank/DDBJ databases">
        <authorList>
            <person name="Eckstrom K.M.E."/>
        </authorList>
    </citation>
    <scope>NUCLEOTIDE SEQUENCE</scope>
    <source>
        <strain evidence="4">UVCC 0001</strain>
    </source>
</reference>
<dbReference type="EMBL" id="JASFZW010000001">
    <property type="protein sequence ID" value="KAK2080326.1"/>
    <property type="molecule type" value="Genomic_DNA"/>
</dbReference>
<dbReference type="GO" id="GO:0061630">
    <property type="term" value="F:ubiquitin protein ligase activity"/>
    <property type="evidence" value="ECO:0007669"/>
    <property type="project" value="TreeGrafter"/>
</dbReference>
<keyword evidence="1" id="KW-0479">Metal-binding</keyword>
<feature type="region of interest" description="Disordered" evidence="2">
    <location>
        <begin position="118"/>
        <end position="138"/>
    </location>
</feature>
<dbReference type="Gene3D" id="3.30.40.10">
    <property type="entry name" value="Zinc/RING finger domain, C3HC4 (zinc finger)"/>
    <property type="match status" value="1"/>
</dbReference>
<keyword evidence="1" id="KW-0862">Zinc</keyword>
<organism evidence="4 5">
    <name type="scientific">Prototheca wickerhamii</name>
    <dbReference type="NCBI Taxonomy" id="3111"/>
    <lineage>
        <taxon>Eukaryota</taxon>
        <taxon>Viridiplantae</taxon>
        <taxon>Chlorophyta</taxon>
        <taxon>core chlorophytes</taxon>
        <taxon>Trebouxiophyceae</taxon>
        <taxon>Chlorellales</taxon>
        <taxon>Chlorellaceae</taxon>
        <taxon>Prototheca</taxon>
    </lineage>
</organism>
<dbReference type="PANTHER" id="PTHR22765:SF272">
    <property type="entry name" value="E3 UBIQUITIN-PROTEIN LIGASE PRAJA-2"/>
    <property type="match status" value="1"/>
</dbReference>
<accession>A0AAD9MP48</accession>
<name>A0AAD9MP48_PROWI</name>
<dbReference type="CDD" id="cd16667">
    <property type="entry name" value="RING-H2_RNF126-like"/>
    <property type="match status" value="1"/>
</dbReference>
<dbReference type="GO" id="GO:0006511">
    <property type="term" value="P:ubiquitin-dependent protein catabolic process"/>
    <property type="evidence" value="ECO:0007669"/>
    <property type="project" value="TreeGrafter"/>
</dbReference>
<gene>
    <name evidence="4" type="ORF">QBZ16_000179</name>
</gene>
<comment type="caution">
    <text evidence="4">The sequence shown here is derived from an EMBL/GenBank/DDBJ whole genome shotgun (WGS) entry which is preliminary data.</text>
</comment>
<evidence type="ECO:0000256" key="2">
    <source>
        <dbReference type="SAM" id="MobiDB-lite"/>
    </source>
</evidence>
<dbReference type="PANTHER" id="PTHR22765">
    <property type="entry name" value="RING FINGER AND PROTEASE ASSOCIATED DOMAIN-CONTAINING"/>
    <property type="match status" value="1"/>
</dbReference>
<protein>
    <recommendedName>
        <fullName evidence="3">RING-type domain-containing protein</fullName>
    </recommendedName>
</protein>
<dbReference type="AlphaFoldDB" id="A0AAD9MP48"/>
<keyword evidence="5" id="KW-1185">Reference proteome</keyword>
<evidence type="ECO:0000313" key="5">
    <source>
        <dbReference type="Proteomes" id="UP001255856"/>
    </source>
</evidence>
<dbReference type="InterPro" id="IPR051826">
    <property type="entry name" value="E3_ubiquitin-ligase_domain"/>
</dbReference>
<dbReference type="GO" id="GO:0008270">
    <property type="term" value="F:zinc ion binding"/>
    <property type="evidence" value="ECO:0007669"/>
    <property type="project" value="UniProtKB-KW"/>
</dbReference>
<dbReference type="Proteomes" id="UP001255856">
    <property type="component" value="Unassembled WGS sequence"/>
</dbReference>